<reference evidence="8" key="1">
    <citation type="submission" date="2021-02" db="EMBL/GenBank/DDBJ databases">
        <authorList>
            <person name="Syme A R."/>
            <person name="Syme A R."/>
            <person name="Moolhuijzen P."/>
        </authorList>
    </citation>
    <scope>NUCLEOTIDE SEQUENCE</scope>
    <source>
        <strain evidence="8">W1-1</strain>
    </source>
</reference>
<dbReference type="AlphaFoldDB" id="A0A6S6VS39"/>
<dbReference type="PANTHER" id="PTHR13367">
    <property type="entry name" value="UBIQUITIN THIOESTERASE"/>
    <property type="match status" value="1"/>
</dbReference>
<keyword evidence="4" id="KW-0833">Ubl conjugation pathway</keyword>
<evidence type="ECO:0000256" key="1">
    <source>
        <dbReference type="ARBA" id="ARBA00000707"/>
    </source>
</evidence>
<accession>A0A6S6VS39</accession>
<protein>
    <recommendedName>
        <fullName evidence="2">ubiquitinyl hydrolase 1</fullName>
        <ecNumber evidence="2">3.4.19.12</ecNumber>
    </recommendedName>
</protein>
<keyword evidence="5" id="KW-0378">Hydrolase</keyword>
<feature type="domain" description="DUF3645" evidence="7">
    <location>
        <begin position="151"/>
        <end position="184"/>
    </location>
</feature>
<evidence type="ECO:0000256" key="5">
    <source>
        <dbReference type="ARBA" id="ARBA00022801"/>
    </source>
</evidence>
<evidence type="ECO:0000259" key="7">
    <source>
        <dbReference type="Pfam" id="PF12359"/>
    </source>
</evidence>
<dbReference type="PANTHER" id="PTHR13367:SF34">
    <property type="match status" value="1"/>
</dbReference>
<dbReference type="GO" id="GO:0004843">
    <property type="term" value="F:cysteine-type deubiquitinase activity"/>
    <property type="evidence" value="ECO:0007669"/>
    <property type="project" value="UniProtKB-EC"/>
</dbReference>
<dbReference type="Proteomes" id="UP000472372">
    <property type="component" value="Chromosome 2"/>
</dbReference>
<sequence length="632" mass="70587">MGQRESIEFASERWLTIQDVLGLLPEYALQVKNEAPQSIGIQKNAEGQFTQVRFLQSDAADRVLDLLATHAVEFGIGIPSRSQPPGMKTAILHYISQKDFETDQISVVEESPFWTETTKASLLLLRGLFAGGVLRYIFGQKRYRVSFGFDRPRTPGTLLAVPYKSNDSPSPQSEISHPDVVIILNLLSWYYSGLGDEGLIDVLSHVLRSDQATIHYDDFCNTQLFPGLRYSRKVVDYFLSYLVFPKQLKQFPKKLSASGWDLAVQKAHPTTGFSGTNDTRHMLPLSIEQLDLPTQHHTNAQVLSYLLMDETLVENLPARAIESGSDGEHLLSFIHTLNQGIRTSRGDEAVVYFEDEELSVLDRNSRIEPLQTSPYSRMLESCIIYLDESHTRGTDLRLPQDYRAALTLGSQVTIDRVTQAAMRMRKLGNGQTVTFIVPEEIRTKTFETTSKKPGVSIEVYDVLAWAIGEACSDFQISTVHQDLSELVEIGNILPVSDAWQPAFQALRTTRAVALINLNDFPKDLLVTRDFMNTVLVPSGTSRANFTTDHFQRAVQFVISVPDPGNSDTISNLMIISPYEANSLMTKIRLDAKVTLHVFAARANISFASLDNLTLYTVGHEYTPGSVSPYPAA</sequence>
<comment type="catalytic activity">
    <reaction evidence="1">
        <text>Thiol-dependent hydrolysis of ester, thioester, amide, peptide and isopeptide bonds formed by the C-terminal Gly of ubiquitin (a 76-residue protein attached to proteins as an intracellular targeting signal).</text>
        <dbReference type="EC" id="3.4.19.12"/>
    </reaction>
</comment>
<keyword evidence="3" id="KW-0645">Protease</keyword>
<dbReference type="EMBL" id="HG992978">
    <property type="protein sequence ID" value="CAE7010177.1"/>
    <property type="molecule type" value="Genomic_DNA"/>
</dbReference>
<dbReference type="GO" id="GO:0006508">
    <property type="term" value="P:proteolysis"/>
    <property type="evidence" value="ECO:0007669"/>
    <property type="project" value="UniProtKB-KW"/>
</dbReference>
<proteinExistence type="predicted"/>
<organism evidence="8 9">
    <name type="scientific">Pyrenophora teres f. teres</name>
    <dbReference type="NCBI Taxonomy" id="97479"/>
    <lineage>
        <taxon>Eukaryota</taxon>
        <taxon>Fungi</taxon>
        <taxon>Dikarya</taxon>
        <taxon>Ascomycota</taxon>
        <taxon>Pezizomycotina</taxon>
        <taxon>Dothideomycetes</taxon>
        <taxon>Pleosporomycetidae</taxon>
        <taxon>Pleosporales</taxon>
        <taxon>Pleosporineae</taxon>
        <taxon>Pleosporaceae</taxon>
        <taxon>Pyrenophora</taxon>
    </lineage>
</organism>
<dbReference type="InterPro" id="IPR022105">
    <property type="entry name" value="DUF3645"/>
</dbReference>
<name>A0A6S6VS39_9PLEO</name>
<evidence type="ECO:0000256" key="4">
    <source>
        <dbReference type="ARBA" id="ARBA00022786"/>
    </source>
</evidence>
<evidence type="ECO:0000256" key="6">
    <source>
        <dbReference type="ARBA" id="ARBA00022807"/>
    </source>
</evidence>
<keyword evidence="6" id="KW-0788">Thiol protease</keyword>
<evidence type="ECO:0000313" key="9">
    <source>
        <dbReference type="Proteomes" id="UP000472372"/>
    </source>
</evidence>
<gene>
    <name evidence="8" type="ORF">PTTW11_01969</name>
</gene>
<dbReference type="InterPro" id="IPR051346">
    <property type="entry name" value="OTU_Deubiquitinase"/>
</dbReference>
<dbReference type="EC" id="3.4.19.12" evidence="2"/>
<evidence type="ECO:0000256" key="3">
    <source>
        <dbReference type="ARBA" id="ARBA00022670"/>
    </source>
</evidence>
<dbReference type="Pfam" id="PF12359">
    <property type="entry name" value="DUF3645"/>
    <property type="match status" value="1"/>
</dbReference>
<evidence type="ECO:0000313" key="8">
    <source>
        <dbReference type="EMBL" id="CAE7010177.1"/>
    </source>
</evidence>
<evidence type="ECO:0000256" key="2">
    <source>
        <dbReference type="ARBA" id="ARBA00012759"/>
    </source>
</evidence>